<accession>W4FCQ2</accession>
<proteinExistence type="predicted"/>
<name>W4FCQ2_APHAT</name>
<sequence>MVATTWKHFAKKVPGCKLFVWYTLNGGLCRLKDSQGPKVAVDGAKADALSVPALARPPLF</sequence>
<reference evidence="1" key="1">
    <citation type="submission" date="2013-12" db="EMBL/GenBank/DDBJ databases">
        <title>The Genome Sequence of Aphanomyces astaci APO3.</title>
        <authorList>
            <consortium name="The Broad Institute Genomics Platform"/>
            <person name="Russ C."/>
            <person name="Tyler B."/>
            <person name="van West P."/>
            <person name="Dieguez-Uribeondo J."/>
            <person name="Young S.K."/>
            <person name="Zeng Q."/>
            <person name="Gargeya S."/>
            <person name="Fitzgerald M."/>
            <person name="Abouelleil A."/>
            <person name="Alvarado L."/>
            <person name="Chapman S.B."/>
            <person name="Gainer-Dewar J."/>
            <person name="Goldberg J."/>
            <person name="Griggs A."/>
            <person name="Gujja S."/>
            <person name="Hansen M."/>
            <person name="Howarth C."/>
            <person name="Imamovic A."/>
            <person name="Ireland A."/>
            <person name="Larimer J."/>
            <person name="McCowan C."/>
            <person name="Murphy C."/>
            <person name="Pearson M."/>
            <person name="Poon T.W."/>
            <person name="Priest M."/>
            <person name="Roberts A."/>
            <person name="Saif S."/>
            <person name="Shea T."/>
            <person name="Sykes S."/>
            <person name="Wortman J."/>
            <person name="Nusbaum C."/>
            <person name="Birren B."/>
        </authorList>
    </citation>
    <scope>NUCLEOTIDE SEQUENCE [LARGE SCALE GENOMIC DNA]</scope>
    <source>
        <strain evidence="1">APO3</strain>
    </source>
</reference>
<dbReference type="EMBL" id="KI913300">
    <property type="protein sequence ID" value="ETV64503.1"/>
    <property type="molecule type" value="Genomic_DNA"/>
</dbReference>
<dbReference type="VEuPathDB" id="FungiDB:H257_18621"/>
<evidence type="ECO:0000313" key="1">
    <source>
        <dbReference type="EMBL" id="ETV64503.1"/>
    </source>
</evidence>
<gene>
    <name evidence="1" type="ORF">H257_18621</name>
</gene>
<organism evidence="1">
    <name type="scientific">Aphanomyces astaci</name>
    <name type="common">Crayfish plague agent</name>
    <dbReference type="NCBI Taxonomy" id="112090"/>
    <lineage>
        <taxon>Eukaryota</taxon>
        <taxon>Sar</taxon>
        <taxon>Stramenopiles</taxon>
        <taxon>Oomycota</taxon>
        <taxon>Saprolegniomycetes</taxon>
        <taxon>Saprolegniales</taxon>
        <taxon>Verrucalvaceae</taxon>
        <taxon>Aphanomyces</taxon>
    </lineage>
</organism>
<dbReference type="GeneID" id="20820617"/>
<protein>
    <submittedName>
        <fullName evidence="1">Uncharacterized protein</fullName>
    </submittedName>
</protein>
<dbReference type="AlphaFoldDB" id="W4FCQ2"/>
<dbReference type="RefSeq" id="XP_009846018.1">
    <property type="nucleotide sequence ID" value="XM_009847716.1"/>
</dbReference>